<feature type="domain" description="ABC transmembrane type-1" evidence="10">
    <location>
        <begin position="19"/>
        <end position="304"/>
    </location>
</feature>
<dbReference type="RefSeq" id="WP_153479833.1">
    <property type="nucleotide sequence ID" value="NZ_VWNA01000001.1"/>
</dbReference>
<keyword evidence="6 8" id="KW-1133">Transmembrane helix</keyword>
<dbReference type="InterPro" id="IPR011527">
    <property type="entry name" value="ABC1_TM_dom"/>
</dbReference>
<dbReference type="GO" id="GO:0034775">
    <property type="term" value="P:glutathione transmembrane transport"/>
    <property type="evidence" value="ECO:0007669"/>
    <property type="project" value="InterPro"/>
</dbReference>
<feature type="transmembrane region" description="Helical" evidence="8">
    <location>
        <begin position="42"/>
        <end position="64"/>
    </location>
</feature>
<dbReference type="GO" id="GO:0005524">
    <property type="term" value="F:ATP binding"/>
    <property type="evidence" value="ECO:0007669"/>
    <property type="project" value="UniProtKB-KW"/>
</dbReference>
<dbReference type="SUPFAM" id="SSF90123">
    <property type="entry name" value="ABC transporter transmembrane region"/>
    <property type="match status" value="1"/>
</dbReference>
<gene>
    <name evidence="11" type="primary">cydC</name>
    <name evidence="11" type="ORF">F0357_07945</name>
</gene>
<feature type="transmembrane region" description="Helical" evidence="8">
    <location>
        <begin position="130"/>
        <end position="154"/>
    </location>
</feature>
<dbReference type="GO" id="GO:0034040">
    <property type="term" value="F:ATPase-coupled lipid transmembrane transporter activity"/>
    <property type="evidence" value="ECO:0007669"/>
    <property type="project" value="TreeGrafter"/>
</dbReference>
<dbReference type="GO" id="GO:0140359">
    <property type="term" value="F:ABC-type transporter activity"/>
    <property type="evidence" value="ECO:0007669"/>
    <property type="project" value="InterPro"/>
</dbReference>
<dbReference type="EMBL" id="VWNA01000001">
    <property type="protein sequence ID" value="MQT12586.1"/>
    <property type="molecule type" value="Genomic_DNA"/>
</dbReference>
<dbReference type="GO" id="GO:0045454">
    <property type="term" value="P:cell redox homeostasis"/>
    <property type="evidence" value="ECO:0007669"/>
    <property type="project" value="InterPro"/>
</dbReference>
<evidence type="ECO:0000256" key="8">
    <source>
        <dbReference type="SAM" id="Phobius"/>
    </source>
</evidence>
<keyword evidence="12" id="KW-1185">Reference proteome</keyword>
<sequence>MNDLFRLLPAFRRHARGLVFALLLSILTLAAGIGLLGVSGWFITAAALAGASLTFDLFAPSALVRGLSFLRIVSRYAERVTGHDATLRLLADLRTLVFRRLIPLAPGRLGRLGGGDLVSRLTGDVDALDTVFLLAIAPIATGLVMTALLALVLWAILPAAALALLAAAALAFLVAPFLLIRAGRTAGERLQGANARLRGAVVDAVEGHADIVAFAAEAAAGARFSAAADEAARARRGQATVAATGQAIVQAAAGLAMVAALAGGLGPLAAGTIAPATLVGVLLAIVALFEIAGPVMRGAARFGAAAAAARRIGALADLEPLVVDSAAPVALPDGADLRFEAVRFGYDPARPVLDGLSLAVAPGERVAIVGPSGAGKSTILHLLLRIMDVDAGRVTVAGADVRDVAQADLHRRVALLDQRAPVFIGTLGENLRIGDPAADDARLYDALDKARLGDFVRSLPDGLASWVGEAGQTLSAGQARRLCLARALLSPAAIIALDEPTAGLDPETEEAFFRDLAAAAAGRTVVLVTHAALPEGTVDRVLNLADRRLAGALGAVGPA</sequence>
<dbReference type="Proteomes" id="UP000332515">
    <property type="component" value="Unassembled WGS sequence"/>
</dbReference>
<comment type="subcellular location">
    <subcellularLocation>
        <location evidence="1">Cell membrane</location>
        <topology evidence="1">Multi-pass membrane protein</topology>
    </subcellularLocation>
</comment>
<evidence type="ECO:0000256" key="3">
    <source>
        <dbReference type="ARBA" id="ARBA00022692"/>
    </source>
</evidence>
<keyword evidence="4" id="KW-0547">Nucleotide-binding</keyword>
<dbReference type="PROSITE" id="PS50893">
    <property type="entry name" value="ABC_TRANSPORTER_2"/>
    <property type="match status" value="1"/>
</dbReference>
<dbReference type="Gene3D" id="1.20.1560.10">
    <property type="entry name" value="ABC transporter type 1, transmembrane domain"/>
    <property type="match status" value="1"/>
</dbReference>
<dbReference type="InterPro" id="IPR017871">
    <property type="entry name" value="ABC_transporter-like_CS"/>
</dbReference>
<evidence type="ECO:0000259" key="10">
    <source>
        <dbReference type="PROSITE" id="PS50929"/>
    </source>
</evidence>
<comment type="caution">
    <text evidence="11">The sequence shown here is derived from an EMBL/GenBank/DDBJ whole genome shotgun (WGS) entry which is preliminary data.</text>
</comment>
<dbReference type="InterPro" id="IPR003439">
    <property type="entry name" value="ABC_transporter-like_ATP-bd"/>
</dbReference>
<keyword evidence="5" id="KW-0067">ATP-binding</keyword>
<evidence type="ECO:0000313" key="12">
    <source>
        <dbReference type="Proteomes" id="UP000332515"/>
    </source>
</evidence>
<feature type="domain" description="ABC transporter" evidence="9">
    <location>
        <begin position="337"/>
        <end position="554"/>
    </location>
</feature>
<dbReference type="InterPro" id="IPR036640">
    <property type="entry name" value="ABC1_TM_sf"/>
</dbReference>
<keyword evidence="7 8" id="KW-0472">Membrane</keyword>
<dbReference type="InterPro" id="IPR039421">
    <property type="entry name" value="Type_1_exporter"/>
</dbReference>
<dbReference type="PANTHER" id="PTHR24221:SF654">
    <property type="entry name" value="ATP-BINDING CASSETTE SUB-FAMILY B MEMBER 6"/>
    <property type="match status" value="1"/>
</dbReference>
<feature type="transmembrane region" description="Helical" evidence="8">
    <location>
        <begin position="160"/>
        <end position="180"/>
    </location>
</feature>
<dbReference type="GO" id="GO:0005886">
    <property type="term" value="C:plasma membrane"/>
    <property type="evidence" value="ECO:0007669"/>
    <property type="project" value="UniProtKB-SubCell"/>
</dbReference>
<dbReference type="Pfam" id="PF00664">
    <property type="entry name" value="ABC_membrane"/>
    <property type="match status" value="1"/>
</dbReference>
<organism evidence="11 12">
    <name type="scientific">Segnochrobactrum spirostomi</name>
    <dbReference type="NCBI Taxonomy" id="2608987"/>
    <lineage>
        <taxon>Bacteria</taxon>
        <taxon>Pseudomonadati</taxon>
        <taxon>Pseudomonadota</taxon>
        <taxon>Alphaproteobacteria</taxon>
        <taxon>Hyphomicrobiales</taxon>
        <taxon>Segnochrobactraceae</taxon>
        <taxon>Segnochrobactrum</taxon>
    </lineage>
</organism>
<evidence type="ECO:0000256" key="6">
    <source>
        <dbReference type="ARBA" id="ARBA00022989"/>
    </source>
</evidence>
<evidence type="ECO:0000256" key="2">
    <source>
        <dbReference type="ARBA" id="ARBA00005417"/>
    </source>
</evidence>
<dbReference type="SUPFAM" id="SSF52540">
    <property type="entry name" value="P-loop containing nucleoside triphosphate hydrolases"/>
    <property type="match status" value="1"/>
</dbReference>
<feature type="transmembrane region" description="Helical" evidence="8">
    <location>
        <begin position="241"/>
        <end position="262"/>
    </location>
</feature>
<evidence type="ECO:0000256" key="5">
    <source>
        <dbReference type="ARBA" id="ARBA00022840"/>
    </source>
</evidence>
<comment type="similarity">
    <text evidence="2">Belongs to the ABC transporter superfamily.</text>
</comment>
<keyword evidence="3 8" id="KW-0812">Transmembrane</keyword>
<evidence type="ECO:0000256" key="1">
    <source>
        <dbReference type="ARBA" id="ARBA00004651"/>
    </source>
</evidence>
<dbReference type="Gene3D" id="3.40.50.300">
    <property type="entry name" value="P-loop containing nucleotide triphosphate hydrolases"/>
    <property type="match status" value="1"/>
</dbReference>
<dbReference type="AlphaFoldDB" id="A0A6A7Y1M0"/>
<accession>A0A6A7Y1M0</accession>
<evidence type="ECO:0000256" key="4">
    <source>
        <dbReference type="ARBA" id="ARBA00022741"/>
    </source>
</evidence>
<dbReference type="Pfam" id="PF00005">
    <property type="entry name" value="ABC_tran"/>
    <property type="match status" value="1"/>
</dbReference>
<dbReference type="PROSITE" id="PS50929">
    <property type="entry name" value="ABC_TM1F"/>
    <property type="match status" value="1"/>
</dbReference>
<evidence type="ECO:0000256" key="7">
    <source>
        <dbReference type="ARBA" id="ARBA00023136"/>
    </source>
</evidence>
<dbReference type="InterPro" id="IPR003593">
    <property type="entry name" value="AAA+_ATPase"/>
</dbReference>
<dbReference type="GO" id="GO:0016887">
    <property type="term" value="F:ATP hydrolysis activity"/>
    <property type="evidence" value="ECO:0007669"/>
    <property type="project" value="InterPro"/>
</dbReference>
<feature type="transmembrane region" description="Helical" evidence="8">
    <location>
        <begin position="268"/>
        <end position="292"/>
    </location>
</feature>
<dbReference type="PANTHER" id="PTHR24221">
    <property type="entry name" value="ATP-BINDING CASSETTE SUB-FAMILY B"/>
    <property type="match status" value="1"/>
</dbReference>
<name>A0A6A7Y1M0_9HYPH</name>
<dbReference type="NCBIfam" id="TIGR02868">
    <property type="entry name" value="CydC"/>
    <property type="match status" value="1"/>
</dbReference>
<proteinExistence type="inferred from homology"/>
<reference evidence="11 12" key="1">
    <citation type="submission" date="2019-09" db="EMBL/GenBank/DDBJ databases">
        <title>Segnochrobactrum spirostomi gen. nov., sp. nov., isolated from the ciliate Spirostomum cf. yagiui and description of a novel family, Segnochrobactraceae fam. nov. within the order Rhizobiales of the class Alphaproteobacteria.</title>
        <authorList>
            <person name="Akter S."/>
            <person name="Shazib S.U.A."/>
            <person name="Shin M.K."/>
        </authorList>
    </citation>
    <scope>NUCLEOTIDE SEQUENCE [LARGE SCALE GENOMIC DNA]</scope>
    <source>
        <strain evidence="11 12">Sp-1</strain>
    </source>
</reference>
<evidence type="ECO:0000259" key="9">
    <source>
        <dbReference type="PROSITE" id="PS50893"/>
    </source>
</evidence>
<protein>
    <submittedName>
        <fullName evidence="11">Thiol reductant ABC exporter subunit CydC</fullName>
    </submittedName>
</protein>
<dbReference type="InterPro" id="IPR027417">
    <property type="entry name" value="P-loop_NTPase"/>
</dbReference>
<evidence type="ECO:0000313" key="11">
    <source>
        <dbReference type="EMBL" id="MQT12586.1"/>
    </source>
</evidence>
<dbReference type="PROSITE" id="PS00211">
    <property type="entry name" value="ABC_TRANSPORTER_1"/>
    <property type="match status" value="1"/>
</dbReference>
<dbReference type="InterPro" id="IPR014223">
    <property type="entry name" value="ABC_CydC/D"/>
</dbReference>
<dbReference type="SMART" id="SM00382">
    <property type="entry name" value="AAA"/>
    <property type="match status" value="1"/>
</dbReference>